<dbReference type="GO" id="GO:0005739">
    <property type="term" value="C:mitochondrion"/>
    <property type="evidence" value="ECO:0007669"/>
    <property type="project" value="UniProtKB-ARBA"/>
</dbReference>
<feature type="domain" description="Homing endonuclease LAGLIDADG" evidence="3">
    <location>
        <begin position="85"/>
        <end position="185"/>
    </location>
</feature>
<sequence length="398" mass="45391">MTKLLIQRRLVLLLTSNLRVVVSHLFIFPRGGGYSCPLRNLSYSPQIIQHAKSYHTSATVKNYQLHSQIVSHSNSNNSLHPQFVTGLSDAEATFTFNFREISNSLVGWHIKPTFRISLHYKDKHLLTKIQDFFGVGNINLYPEAGVSMYTIGKLEDIINVIIPHFLNYPLITQKQADFILFTQIVEIINRGEHLTEEGLIKIFMIKKHHNKGLSAKAEQFLNSYLSNNPKFASEFVVTRPVIKITTPLDPNWVSSFIAGDGSFYVSVYEDKKRVNWQVRPALSVGLHSKDLDVLENLKLFFNSGNITKENKKPVAKFYIRDLSSICEKVIPHFKKYPLIGVKLYDFEDFCTIIDLKKTKAHLTEEGLAEIKKIVSTMNLRRADDKGEFAIIAKSSDTD</sequence>
<evidence type="ECO:0000313" key="4">
    <source>
        <dbReference type="EMBL" id="QSE33985.1"/>
    </source>
</evidence>
<keyword evidence="4" id="KW-0255">Endonuclease</keyword>
<feature type="signal peptide" evidence="2">
    <location>
        <begin position="1"/>
        <end position="23"/>
    </location>
</feature>
<organism evidence="4">
    <name type="scientific">Coniophora puteana</name>
    <dbReference type="NCBI Taxonomy" id="80637"/>
    <lineage>
        <taxon>Eukaryota</taxon>
        <taxon>Fungi</taxon>
        <taxon>Dikarya</taxon>
        <taxon>Basidiomycota</taxon>
        <taxon>Agaricomycotina</taxon>
        <taxon>Agaricomycetes</taxon>
        <taxon>Agaricomycetidae</taxon>
        <taxon>Boletales</taxon>
        <taxon>Coniophorineae</taxon>
        <taxon>Coniophoraceae</taxon>
        <taxon>Coniophora</taxon>
    </lineage>
</organism>
<evidence type="ECO:0000256" key="1">
    <source>
        <dbReference type="ARBA" id="ARBA00002670"/>
    </source>
</evidence>
<dbReference type="InterPro" id="IPR027434">
    <property type="entry name" value="Homing_endonucl"/>
</dbReference>
<comment type="function">
    <text evidence="1">Mitochondrial DNA endonuclease involved in intron homing.</text>
</comment>
<dbReference type="EMBL" id="MT375016">
    <property type="protein sequence ID" value="QSE33985.1"/>
    <property type="molecule type" value="Genomic_DNA"/>
</dbReference>
<evidence type="ECO:0000256" key="2">
    <source>
        <dbReference type="SAM" id="SignalP"/>
    </source>
</evidence>
<keyword evidence="2" id="KW-0732">Signal</keyword>
<feature type="domain" description="Homing endonuclease LAGLIDADG" evidence="3">
    <location>
        <begin position="256"/>
        <end position="352"/>
    </location>
</feature>
<proteinExistence type="predicted"/>
<dbReference type="PANTHER" id="PTHR36181">
    <property type="entry name" value="INTRON-ENCODED ENDONUCLEASE AI3-RELATED"/>
    <property type="match status" value="1"/>
</dbReference>
<name>A0A896Z6G7_9AGAM</name>
<protein>
    <submittedName>
        <fullName evidence="4">LAGLIDADG endonuclease</fullName>
    </submittedName>
</protein>
<dbReference type="GO" id="GO:0004519">
    <property type="term" value="F:endonuclease activity"/>
    <property type="evidence" value="ECO:0007669"/>
    <property type="project" value="UniProtKB-KW"/>
</dbReference>
<dbReference type="Pfam" id="PF00961">
    <property type="entry name" value="LAGLIDADG_1"/>
    <property type="match status" value="2"/>
</dbReference>
<dbReference type="InterPro" id="IPR051289">
    <property type="entry name" value="LAGLIDADG_Endonuclease"/>
</dbReference>
<evidence type="ECO:0000259" key="3">
    <source>
        <dbReference type="Pfam" id="PF00961"/>
    </source>
</evidence>
<feature type="chain" id="PRO_5032362995" evidence="2">
    <location>
        <begin position="24"/>
        <end position="398"/>
    </location>
</feature>
<dbReference type="InterPro" id="IPR004860">
    <property type="entry name" value="LAGLIDADG_dom"/>
</dbReference>
<dbReference type="Gene3D" id="3.10.28.10">
    <property type="entry name" value="Homing endonucleases"/>
    <property type="match status" value="2"/>
</dbReference>
<dbReference type="AlphaFoldDB" id="A0A896Z6G7"/>
<gene>
    <name evidence="4" type="primary">orf398</name>
</gene>
<keyword evidence="4" id="KW-0540">Nuclease</keyword>
<keyword evidence="4" id="KW-0496">Mitochondrion</keyword>
<accession>A0A896Z6G7</accession>
<dbReference type="SUPFAM" id="SSF55608">
    <property type="entry name" value="Homing endonucleases"/>
    <property type="match status" value="2"/>
</dbReference>
<reference evidence="4" key="1">
    <citation type="journal article" date="2020" name="Comput. Struct. Biotechnol. J.">
        <title>The mitogenomes of two saprophytic Boletales species (Coniophora) reveals intron dynamics and accumulation of plasmid-derived and non-conserved genes.</title>
        <authorList>
            <person name="Wu P."/>
            <person name="Bao Z."/>
            <person name="Tu W."/>
            <person name="Li L."/>
            <person name="Xiong C."/>
            <person name="Jin X."/>
            <person name="Li P."/>
            <person name="Gui M."/>
            <person name="Huang W."/>
            <person name="Li Q."/>
        </authorList>
    </citation>
    <scope>NUCLEOTIDE SEQUENCE</scope>
</reference>
<geneLocation type="mitochondrion" evidence="4"/>
<keyword evidence="4" id="KW-0378">Hydrolase</keyword>
<dbReference type="PANTHER" id="PTHR36181:SF4">
    <property type="entry name" value="LAGLIDADG ENDONUCLEASE"/>
    <property type="match status" value="1"/>
</dbReference>